<accession>A0A2H0KRJ1</accession>
<protein>
    <submittedName>
        <fullName evidence="1">Uncharacterized protein</fullName>
    </submittedName>
</protein>
<comment type="caution">
    <text evidence="1">The sequence shown here is derived from an EMBL/GenBank/DDBJ whole genome shotgun (WGS) entry which is preliminary data.</text>
</comment>
<reference evidence="1 2" key="1">
    <citation type="submission" date="2017-09" db="EMBL/GenBank/DDBJ databases">
        <title>Depth-based differentiation of microbial function through sediment-hosted aquifers and enrichment of novel symbionts in the deep terrestrial subsurface.</title>
        <authorList>
            <person name="Probst A.J."/>
            <person name="Ladd B."/>
            <person name="Jarett J.K."/>
            <person name="Geller-Mcgrath D.E."/>
            <person name="Sieber C.M."/>
            <person name="Emerson J.B."/>
            <person name="Anantharaman K."/>
            <person name="Thomas B.C."/>
            <person name="Malmstrom R."/>
            <person name="Stieglmeier M."/>
            <person name="Klingl A."/>
            <person name="Woyke T."/>
            <person name="Ryan C.M."/>
            <person name="Banfield J.F."/>
        </authorList>
    </citation>
    <scope>NUCLEOTIDE SEQUENCE [LARGE SCALE GENOMIC DNA]</scope>
    <source>
        <strain evidence="1">CG11_big_fil_rev_8_21_14_0_20_44_10</strain>
    </source>
</reference>
<organism evidence="1 2">
    <name type="scientific">Candidatus Portnoybacteria bacterium CG11_big_fil_rev_8_21_14_0_20_44_10</name>
    <dbReference type="NCBI Taxonomy" id="1974818"/>
    <lineage>
        <taxon>Bacteria</taxon>
        <taxon>Candidatus Portnoyibacteriota</taxon>
    </lineage>
</organism>
<gene>
    <name evidence="1" type="ORF">COV85_00335</name>
</gene>
<dbReference type="EMBL" id="PCVN01000007">
    <property type="protein sequence ID" value="PIQ74768.1"/>
    <property type="molecule type" value="Genomic_DNA"/>
</dbReference>
<sequence>MTEFQPNIKESKDFGGEAPKMKDFFLEALPYSPEAEQRFENMSLKELFDRYCDFINGDVSFEHFLKVVGEESKSAFNKEDYLKDELNRELWLEYLLKKLPINLVERQKDMQGVSSEYDLDVAKIESLHEARKKTGHKLVLGFYTSSDKIHGGAIEQSKIPTSLLGGGAEGRF</sequence>
<dbReference type="Proteomes" id="UP000231550">
    <property type="component" value="Unassembled WGS sequence"/>
</dbReference>
<evidence type="ECO:0000313" key="2">
    <source>
        <dbReference type="Proteomes" id="UP000231550"/>
    </source>
</evidence>
<dbReference type="AlphaFoldDB" id="A0A2H0KRJ1"/>
<evidence type="ECO:0000313" key="1">
    <source>
        <dbReference type="EMBL" id="PIQ74768.1"/>
    </source>
</evidence>
<proteinExistence type="predicted"/>
<name>A0A2H0KRJ1_9BACT</name>